<accession>A0A5R9KSD1</accession>
<dbReference type="AlphaFoldDB" id="A0A5R9KSD1"/>
<gene>
    <name evidence="2" type="ORF">FEN17_21660</name>
</gene>
<dbReference type="EMBL" id="VCEJ01000005">
    <property type="protein sequence ID" value="TLU99185.1"/>
    <property type="molecule type" value="Genomic_DNA"/>
</dbReference>
<protein>
    <submittedName>
        <fullName evidence="2">Uncharacterized protein</fullName>
    </submittedName>
</protein>
<reference evidence="2 3" key="1">
    <citation type="submission" date="2019-05" db="EMBL/GenBank/DDBJ databases">
        <authorList>
            <person name="Qu J.-H."/>
        </authorList>
    </citation>
    <scope>NUCLEOTIDE SEQUENCE [LARGE SCALE GENOMIC DNA]</scope>
    <source>
        <strain evidence="2 3">T17</strain>
    </source>
</reference>
<sequence length="722" mass="81962">MVHKKRILSKTTLIWIAGVLLFLTGSGLWVWNRFGPSEGRSYPEIINALPVAQTIDSSSSACDLVVRRYKQIGREMQFELASNAGGLAPYNVEISQNGKTQQFKDIPHRYGTWLTLPNVDLANGEANIKVTSLGLQGCETTALISFDGARKNEIPDPQSWIRYGSKDNFLDIRPVLKDGKFFLKDFASYEDGRTKVVMIDGIVVKDIEKGIEVKPGLLYSVTARWIDAPYNDWWNNVKNRSVRQQNIWIAGKEHAKSSSALTRINIPEWFSPSPTLNVQFDTKIPEFQPISGKLVAMYRMNDDVPASNYYNRGISYLANVDGDQQISKMHYTATPNYFSDKDENWFGKLSKPEVEGMAGAPGFGVYAYDFEFWNQHYPAEVKQRLIWFSDVIKKNHPKMYLMDYWGGGAYTNPHINTVGGANPKDLMKDYQEPKANNSNFDVLPNGESLRNTFNTTPIDVYPKPMFPIDDKGNSANNFVLLSALHSLRINKLIPYQKNNKFIFYGWNRYMPLYKDPINPWSYNLTDPKGELIMNQLEMMPASQALSFSLFSLVLFDGFYLWHDGGAASRDPNAYHVSKDGPGWGYEWYPADNKTPESEVGRNAKGKGAPWYWDFPTEYYALGNWMAKRVEDVIVGGTNVDLTFERDGNWVEPKKEQALLAIDQKLPFVTAIVKDKKIAVLAIDTFQSPTASKTLKVRLPDGTETSIEMYGNWPSLYRGILKK</sequence>
<evidence type="ECO:0000313" key="3">
    <source>
        <dbReference type="Proteomes" id="UP000306402"/>
    </source>
</evidence>
<feature type="transmembrane region" description="Helical" evidence="1">
    <location>
        <begin position="12"/>
        <end position="31"/>
    </location>
</feature>
<organism evidence="2 3">
    <name type="scientific">Dyadobacter luticola</name>
    <dbReference type="NCBI Taxonomy" id="1979387"/>
    <lineage>
        <taxon>Bacteria</taxon>
        <taxon>Pseudomonadati</taxon>
        <taxon>Bacteroidota</taxon>
        <taxon>Cytophagia</taxon>
        <taxon>Cytophagales</taxon>
        <taxon>Spirosomataceae</taxon>
        <taxon>Dyadobacter</taxon>
    </lineage>
</organism>
<dbReference type="Proteomes" id="UP000306402">
    <property type="component" value="Unassembled WGS sequence"/>
</dbReference>
<keyword evidence="1" id="KW-0472">Membrane</keyword>
<keyword evidence="1" id="KW-0812">Transmembrane</keyword>
<evidence type="ECO:0000256" key="1">
    <source>
        <dbReference type="SAM" id="Phobius"/>
    </source>
</evidence>
<keyword evidence="1" id="KW-1133">Transmembrane helix</keyword>
<evidence type="ECO:0000313" key="2">
    <source>
        <dbReference type="EMBL" id="TLU99185.1"/>
    </source>
</evidence>
<proteinExistence type="predicted"/>
<name>A0A5R9KSD1_9BACT</name>
<dbReference type="OrthoDB" id="902589at2"/>
<keyword evidence="3" id="KW-1185">Reference proteome</keyword>
<comment type="caution">
    <text evidence="2">The sequence shown here is derived from an EMBL/GenBank/DDBJ whole genome shotgun (WGS) entry which is preliminary data.</text>
</comment>